<evidence type="ECO:0000256" key="9">
    <source>
        <dbReference type="ARBA" id="ARBA00034808"/>
    </source>
</evidence>
<evidence type="ECO:0000256" key="8">
    <source>
        <dbReference type="ARBA" id="ARBA00034617"/>
    </source>
</evidence>
<dbReference type="Gene3D" id="1.10.10.160">
    <property type="match status" value="1"/>
</dbReference>
<dbReference type="EC" id="5.6.2.4" evidence="9"/>
<dbReference type="Proteomes" id="UP000608154">
    <property type="component" value="Unassembled WGS sequence"/>
</dbReference>
<name>A0A916TVT4_9SPHN</name>
<dbReference type="Gene3D" id="1.10.486.10">
    <property type="entry name" value="PCRA, domain 4"/>
    <property type="match status" value="1"/>
</dbReference>
<proteinExistence type="inferred from homology"/>
<dbReference type="AlphaFoldDB" id="A0A916TVT4"/>
<dbReference type="CDD" id="cd17932">
    <property type="entry name" value="DEXQc_UvrD"/>
    <property type="match status" value="1"/>
</dbReference>
<evidence type="ECO:0000313" key="14">
    <source>
        <dbReference type="EMBL" id="GGC12586.1"/>
    </source>
</evidence>
<reference evidence="14" key="1">
    <citation type="journal article" date="2014" name="Int. J. Syst. Evol. Microbiol.">
        <title>Complete genome sequence of Corynebacterium casei LMG S-19264T (=DSM 44701T), isolated from a smear-ripened cheese.</title>
        <authorList>
            <consortium name="US DOE Joint Genome Institute (JGI-PGF)"/>
            <person name="Walter F."/>
            <person name="Albersmeier A."/>
            <person name="Kalinowski J."/>
            <person name="Ruckert C."/>
        </authorList>
    </citation>
    <scope>NUCLEOTIDE SEQUENCE</scope>
    <source>
        <strain evidence="14">CGMCC 1.15095</strain>
    </source>
</reference>
<feature type="binding site" evidence="12">
    <location>
        <begin position="34"/>
        <end position="41"/>
    </location>
    <ligand>
        <name>ATP</name>
        <dbReference type="ChEBI" id="CHEBI:30616"/>
    </ligand>
</feature>
<keyword evidence="15" id="KW-1185">Reference proteome</keyword>
<dbReference type="InterPro" id="IPR013986">
    <property type="entry name" value="DExx_box_DNA_helicase_dom_sf"/>
</dbReference>
<dbReference type="GO" id="GO:0016787">
    <property type="term" value="F:hydrolase activity"/>
    <property type="evidence" value="ECO:0007669"/>
    <property type="project" value="UniProtKB-UniRule"/>
</dbReference>
<evidence type="ECO:0000256" key="5">
    <source>
        <dbReference type="ARBA" id="ARBA00022840"/>
    </source>
</evidence>
<dbReference type="InterPro" id="IPR000212">
    <property type="entry name" value="DNA_helicase_UvrD/REP"/>
</dbReference>
<dbReference type="InterPro" id="IPR027417">
    <property type="entry name" value="P-loop_NTPase"/>
</dbReference>
<evidence type="ECO:0000256" key="11">
    <source>
        <dbReference type="ARBA" id="ARBA00048988"/>
    </source>
</evidence>
<evidence type="ECO:0000256" key="2">
    <source>
        <dbReference type="ARBA" id="ARBA00022741"/>
    </source>
</evidence>
<dbReference type="Gene3D" id="3.40.50.300">
    <property type="entry name" value="P-loop containing nucleotide triphosphate hydrolases"/>
    <property type="match status" value="2"/>
</dbReference>
<dbReference type="SUPFAM" id="SSF52540">
    <property type="entry name" value="P-loop containing nucleoside triphosphate hydrolases"/>
    <property type="match status" value="1"/>
</dbReference>
<dbReference type="PROSITE" id="PS51198">
    <property type="entry name" value="UVRD_HELICASE_ATP_BIND"/>
    <property type="match status" value="1"/>
</dbReference>
<comment type="catalytic activity">
    <reaction evidence="11">
        <text>ATP + H2O = ADP + phosphate + H(+)</text>
        <dbReference type="Rhea" id="RHEA:13065"/>
        <dbReference type="ChEBI" id="CHEBI:15377"/>
        <dbReference type="ChEBI" id="CHEBI:15378"/>
        <dbReference type="ChEBI" id="CHEBI:30616"/>
        <dbReference type="ChEBI" id="CHEBI:43474"/>
        <dbReference type="ChEBI" id="CHEBI:456216"/>
        <dbReference type="EC" id="5.6.2.4"/>
    </reaction>
</comment>
<keyword evidence="6" id="KW-0238">DNA-binding</keyword>
<dbReference type="GO" id="GO:0003677">
    <property type="term" value="F:DNA binding"/>
    <property type="evidence" value="ECO:0007669"/>
    <property type="project" value="UniProtKB-KW"/>
</dbReference>
<evidence type="ECO:0000256" key="7">
    <source>
        <dbReference type="ARBA" id="ARBA00023235"/>
    </source>
</evidence>
<reference evidence="14" key="2">
    <citation type="submission" date="2020-09" db="EMBL/GenBank/DDBJ databases">
        <authorList>
            <person name="Sun Q."/>
            <person name="Zhou Y."/>
        </authorList>
    </citation>
    <scope>NUCLEOTIDE SEQUENCE</scope>
    <source>
        <strain evidence="14">CGMCC 1.15095</strain>
    </source>
</reference>
<evidence type="ECO:0000256" key="4">
    <source>
        <dbReference type="ARBA" id="ARBA00022806"/>
    </source>
</evidence>
<feature type="domain" description="UvrD-like helicase ATP-binding" evidence="13">
    <location>
        <begin position="13"/>
        <end position="290"/>
    </location>
</feature>
<keyword evidence="3 12" id="KW-0378">Hydrolase</keyword>
<keyword evidence="4 12" id="KW-0347">Helicase</keyword>
<evidence type="ECO:0000256" key="3">
    <source>
        <dbReference type="ARBA" id="ARBA00022801"/>
    </source>
</evidence>
<evidence type="ECO:0000313" key="15">
    <source>
        <dbReference type="Proteomes" id="UP000608154"/>
    </source>
</evidence>
<dbReference type="PANTHER" id="PTHR11070:SF2">
    <property type="entry name" value="ATP-DEPENDENT DNA HELICASE SRS2"/>
    <property type="match status" value="1"/>
</dbReference>
<protein>
    <recommendedName>
        <fullName evidence="9">DNA 3'-5' helicase</fullName>
        <ecNumber evidence="9">5.6.2.4</ecNumber>
    </recommendedName>
    <alternativeName>
        <fullName evidence="10">DNA 3'-5' helicase II</fullName>
    </alternativeName>
</protein>
<comment type="catalytic activity">
    <reaction evidence="8">
        <text>Couples ATP hydrolysis with the unwinding of duplex DNA by translocating in the 3'-5' direction.</text>
        <dbReference type="EC" id="5.6.2.4"/>
    </reaction>
</comment>
<dbReference type="GO" id="GO:0005524">
    <property type="term" value="F:ATP binding"/>
    <property type="evidence" value="ECO:0007669"/>
    <property type="project" value="UniProtKB-UniRule"/>
</dbReference>
<dbReference type="GO" id="GO:0000725">
    <property type="term" value="P:recombinational repair"/>
    <property type="evidence" value="ECO:0007669"/>
    <property type="project" value="TreeGrafter"/>
</dbReference>
<keyword evidence="5 12" id="KW-0067">ATP-binding</keyword>
<evidence type="ECO:0000256" key="6">
    <source>
        <dbReference type="ARBA" id="ARBA00023125"/>
    </source>
</evidence>
<organism evidence="14 15">
    <name type="scientific">Novosphingobium endophyticum</name>
    <dbReference type="NCBI Taxonomy" id="1955250"/>
    <lineage>
        <taxon>Bacteria</taxon>
        <taxon>Pseudomonadati</taxon>
        <taxon>Pseudomonadota</taxon>
        <taxon>Alphaproteobacteria</taxon>
        <taxon>Sphingomonadales</taxon>
        <taxon>Sphingomonadaceae</taxon>
        <taxon>Novosphingobium</taxon>
    </lineage>
</organism>
<accession>A0A916TVT4</accession>
<keyword evidence="7" id="KW-0413">Isomerase</keyword>
<dbReference type="PANTHER" id="PTHR11070">
    <property type="entry name" value="UVRD / RECB / PCRA DNA HELICASE FAMILY MEMBER"/>
    <property type="match status" value="1"/>
</dbReference>
<dbReference type="Pfam" id="PF13361">
    <property type="entry name" value="UvrD_C"/>
    <property type="match status" value="1"/>
</dbReference>
<dbReference type="InterPro" id="IPR014017">
    <property type="entry name" value="DNA_helicase_UvrD-like_C"/>
</dbReference>
<dbReference type="RefSeq" id="WP_229736456.1">
    <property type="nucleotide sequence ID" value="NZ_BMHK01000034.1"/>
</dbReference>
<sequence length="595" mass="66626">MSNRALYLDASAELRRNSGQWSAYESGGHCVVLAGPGSGKTKTLTIKLARMLSEDVEEPRGAACITYNNECARELETRLEALGIEPGNRVFIGTVHSFSLTQIVLPYAKVANMGLPEDYCVATRAERGRALERAFARTIGGHGNPQDWDFTMGNYRRSILNRESAEWRETDPDLAALVEAFEEELRNLGRIDFDDMPLLAVRALQQHEWLQKAILAKYPILVVDEYQDLGRALHRMVMGLCFSVGMRLFAVGDVDQSIYGFTGAHPELLQRLSDRQDVETVRLKLNYRCGSRIVTASGYALGEDRGYEAAEGAEEGTVFFHPCTGSYEHHASTLFATVVPEIEERLPGLQPGDIAILYPAAWIGNAVAEAAQQYGYATIRSDTNALYPRSSRLMRWLEQCAQWSCGGWRSGSPRFNRLAREGRRLFGEALGHDEQLLAFERDLMATLWDRRDGTIALHQWLSELQSIIIAPLIPSCRTVQDEAETLRNFIERCVTGDCKDMTLAQFAGQGDGKDCLNLSTLHSAKGREFKVVIMFGLDEGRIPRNNPSDSAVLEARRLFYVGFTRAKTELHIMYSHLRPSRFVSEVQSRLAEAVQ</sequence>
<evidence type="ECO:0000259" key="13">
    <source>
        <dbReference type="PROSITE" id="PS51198"/>
    </source>
</evidence>
<dbReference type="Pfam" id="PF00580">
    <property type="entry name" value="UvrD-helicase"/>
    <property type="match status" value="1"/>
</dbReference>
<dbReference type="InterPro" id="IPR014016">
    <property type="entry name" value="UvrD-like_ATP-bd"/>
</dbReference>
<dbReference type="GO" id="GO:0043138">
    <property type="term" value="F:3'-5' DNA helicase activity"/>
    <property type="evidence" value="ECO:0007669"/>
    <property type="project" value="UniProtKB-EC"/>
</dbReference>
<comment type="caution">
    <text evidence="14">The sequence shown here is derived from an EMBL/GenBank/DDBJ whole genome shotgun (WGS) entry which is preliminary data.</text>
</comment>
<evidence type="ECO:0000256" key="10">
    <source>
        <dbReference type="ARBA" id="ARBA00034923"/>
    </source>
</evidence>
<evidence type="ECO:0000256" key="1">
    <source>
        <dbReference type="ARBA" id="ARBA00009922"/>
    </source>
</evidence>
<dbReference type="EMBL" id="BMHK01000034">
    <property type="protein sequence ID" value="GGC12586.1"/>
    <property type="molecule type" value="Genomic_DNA"/>
</dbReference>
<keyword evidence="2 12" id="KW-0547">Nucleotide-binding</keyword>
<gene>
    <name evidence="14" type="ORF">GCM10011494_34270</name>
</gene>
<comment type="similarity">
    <text evidence="1">Belongs to the helicase family. UvrD subfamily.</text>
</comment>
<evidence type="ECO:0000256" key="12">
    <source>
        <dbReference type="PROSITE-ProRule" id="PRU00560"/>
    </source>
</evidence>